<proteinExistence type="predicted"/>
<dbReference type="Gene3D" id="1.25.40.10">
    <property type="entry name" value="Tetratricopeptide repeat domain"/>
    <property type="match status" value="1"/>
</dbReference>
<keyword evidence="3" id="KW-1185">Reference proteome</keyword>
<dbReference type="OrthoDB" id="2439570at2759"/>
<feature type="compositionally biased region" description="Polar residues" evidence="1">
    <location>
        <begin position="373"/>
        <end position="392"/>
    </location>
</feature>
<protein>
    <recommendedName>
        <fullName evidence="4">HCP-like protein</fullName>
    </recommendedName>
</protein>
<dbReference type="STRING" id="44941.A0A397VXF5"/>
<dbReference type="Proteomes" id="UP000266673">
    <property type="component" value="Unassembled WGS sequence"/>
</dbReference>
<organism evidence="2 3">
    <name type="scientific">Gigaspora rosea</name>
    <dbReference type="NCBI Taxonomy" id="44941"/>
    <lineage>
        <taxon>Eukaryota</taxon>
        <taxon>Fungi</taxon>
        <taxon>Fungi incertae sedis</taxon>
        <taxon>Mucoromycota</taxon>
        <taxon>Glomeromycotina</taxon>
        <taxon>Glomeromycetes</taxon>
        <taxon>Diversisporales</taxon>
        <taxon>Gigasporaceae</taxon>
        <taxon>Gigaspora</taxon>
    </lineage>
</organism>
<dbReference type="PANTHER" id="PTHR43628:SF1">
    <property type="entry name" value="CHITIN SYNTHASE REGULATORY FACTOR 2-RELATED"/>
    <property type="match status" value="1"/>
</dbReference>
<dbReference type="SMART" id="SM00671">
    <property type="entry name" value="SEL1"/>
    <property type="match status" value="3"/>
</dbReference>
<feature type="compositionally biased region" description="Polar residues" evidence="1">
    <location>
        <begin position="357"/>
        <end position="366"/>
    </location>
</feature>
<name>A0A397VXF5_9GLOM</name>
<dbReference type="InterPro" id="IPR011990">
    <property type="entry name" value="TPR-like_helical_dom_sf"/>
</dbReference>
<reference evidence="2 3" key="1">
    <citation type="submission" date="2018-06" db="EMBL/GenBank/DDBJ databases">
        <title>Comparative genomics reveals the genomic features of Rhizophagus irregularis, R. cerebriforme, R. diaphanum and Gigaspora rosea, and their symbiotic lifestyle signature.</title>
        <authorList>
            <person name="Morin E."/>
            <person name="San Clemente H."/>
            <person name="Chen E.C.H."/>
            <person name="De La Providencia I."/>
            <person name="Hainaut M."/>
            <person name="Kuo A."/>
            <person name="Kohler A."/>
            <person name="Murat C."/>
            <person name="Tang N."/>
            <person name="Roy S."/>
            <person name="Loubradou J."/>
            <person name="Henrissat B."/>
            <person name="Grigoriev I.V."/>
            <person name="Corradi N."/>
            <person name="Roux C."/>
            <person name="Martin F.M."/>
        </authorList>
    </citation>
    <scope>NUCLEOTIDE SEQUENCE [LARGE SCALE GENOMIC DNA]</scope>
    <source>
        <strain evidence="2 3">DAOM 194757</strain>
    </source>
</reference>
<evidence type="ECO:0000313" key="3">
    <source>
        <dbReference type="Proteomes" id="UP000266673"/>
    </source>
</evidence>
<dbReference type="InterPro" id="IPR006597">
    <property type="entry name" value="Sel1-like"/>
</dbReference>
<dbReference type="SUPFAM" id="SSF81901">
    <property type="entry name" value="HCP-like"/>
    <property type="match status" value="1"/>
</dbReference>
<comment type="caution">
    <text evidence="2">The sequence shown here is derived from an EMBL/GenBank/DDBJ whole genome shotgun (WGS) entry which is preliminary data.</text>
</comment>
<evidence type="ECO:0000313" key="2">
    <source>
        <dbReference type="EMBL" id="RIB26462.1"/>
    </source>
</evidence>
<feature type="region of interest" description="Disordered" evidence="1">
    <location>
        <begin position="345"/>
        <end position="408"/>
    </location>
</feature>
<dbReference type="EMBL" id="QKWP01000135">
    <property type="protein sequence ID" value="RIB26462.1"/>
    <property type="molecule type" value="Genomic_DNA"/>
</dbReference>
<evidence type="ECO:0008006" key="4">
    <source>
        <dbReference type="Google" id="ProtNLM"/>
    </source>
</evidence>
<accession>A0A397VXF5</accession>
<evidence type="ECO:0000256" key="1">
    <source>
        <dbReference type="SAM" id="MobiDB-lite"/>
    </source>
</evidence>
<gene>
    <name evidence="2" type="ORF">C2G38_2163301</name>
</gene>
<sequence length="408" mass="46768">MEEQYKLAQLSFTDCQKLADVNDPDGVCWLGYCYEYGIGIEKDENKAFIHYQKSADMKNPNGMYKVGYCYYLGIGVEKDNYKAFEHYKKSAEMNHLNGIFKTAICYYYGVGVETNEDKFLEWLDNELGNPQSTIKTLRELSSDLVYQIAELKKKFAEVEAENIKIKAKNENFIPEQIDSQSEDVPASVIPDITNSNIYQPICTESKLLEDIEINKFLDSENKKRPGGILDFPDTASTTSYEWKNEHGLIREMISFKEEKHVTEISANLVRPNNETSITPSIPVMSQLLPDNGDIISLYKNACDAEIGAIKANREETLHWCFYAREFKSMYKDFMVSNKVEKRRQKVKPFHQKPGIEFTNNQNSSSDDLFETEVSISTESIPLDLSQENNQDSKLPEAEVNASTEETKF</sequence>
<dbReference type="Pfam" id="PF08238">
    <property type="entry name" value="Sel1"/>
    <property type="match status" value="3"/>
</dbReference>
<dbReference type="PANTHER" id="PTHR43628">
    <property type="entry name" value="ACTIVATOR OF C KINASE PROTEIN 1-RELATED"/>
    <property type="match status" value="1"/>
</dbReference>
<dbReference type="InterPro" id="IPR052945">
    <property type="entry name" value="Mitotic_Regulator"/>
</dbReference>
<dbReference type="AlphaFoldDB" id="A0A397VXF5"/>